<dbReference type="OMA" id="FMWTAVA"/>
<dbReference type="RefSeq" id="XP_007291476.1">
    <property type="nucleotide sequence ID" value="XM_007291414.1"/>
</dbReference>
<dbReference type="GO" id="GO:0032185">
    <property type="term" value="P:septin cytoskeleton organization"/>
    <property type="evidence" value="ECO:0007669"/>
    <property type="project" value="TreeGrafter"/>
</dbReference>
<dbReference type="Proteomes" id="UP000006753">
    <property type="component" value="Unassembled WGS sequence"/>
</dbReference>
<dbReference type="GO" id="GO:0045121">
    <property type="term" value="C:membrane raft"/>
    <property type="evidence" value="ECO:0007669"/>
    <property type="project" value="TreeGrafter"/>
</dbReference>
<evidence type="ECO:0000256" key="1">
    <source>
        <dbReference type="SAM" id="MobiDB-lite"/>
    </source>
</evidence>
<feature type="transmembrane region" description="Helical" evidence="2">
    <location>
        <begin position="193"/>
        <end position="214"/>
    </location>
</feature>
<dbReference type="GO" id="GO:0006897">
    <property type="term" value="P:endocytosis"/>
    <property type="evidence" value="ECO:0007669"/>
    <property type="project" value="TreeGrafter"/>
</dbReference>
<dbReference type="GO" id="GO:0031505">
    <property type="term" value="P:fungal-type cell wall organization"/>
    <property type="evidence" value="ECO:0007669"/>
    <property type="project" value="TreeGrafter"/>
</dbReference>
<keyword evidence="4" id="KW-1185">Reference proteome</keyword>
<keyword evidence="2" id="KW-1133">Transmembrane helix</keyword>
<dbReference type="eggNOG" id="ENOG502RKFF">
    <property type="taxonomic scope" value="Eukaryota"/>
</dbReference>
<dbReference type="PANTHER" id="PTHR36414:SF1">
    <property type="entry name" value="PROTEIN SUR7"/>
    <property type="match status" value="1"/>
</dbReference>
<feature type="compositionally biased region" description="Basic and acidic residues" evidence="1">
    <location>
        <begin position="267"/>
        <end position="276"/>
    </location>
</feature>
<feature type="transmembrane region" description="Helical" evidence="2">
    <location>
        <begin position="12"/>
        <end position="33"/>
    </location>
</feature>
<dbReference type="GO" id="GO:0005886">
    <property type="term" value="C:plasma membrane"/>
    <property type="evidence" value="ECO:0007669"/>
    <property type="project" value="InterPro"/>
</dbReference>
<reference evidence="3 4" key="1">
    <citation type="journal article" date="2012" name="BMC Genomics">
        <title>Sequencing the genome of Marssonina brunnea reveals fungus-poplar co-evolution.</title>
        <authorList>
            <person name="Zhu S."/>
            <person name="Cao Y.-Z."/>
            <person name="Jiang C."/>
            <person name="Tan B.-Y."/>
            <person name="Wang Z."/>
            <person name="Feng S."/>
            <person name="Zhang L."/>
            <person name="Su X.-H."/>
            <person name="Brejova B."/>
            <person name="Vinar T."/>
            <person name="Xu M."/>
            <person name="Wang M.-X."/>
            <person name="Zhang S.-G."/>
            <person name="Huang M.-R."/>
            <person name="Wu R."/>
            <person name="Zhou Y."/>
        </authorList>
    </citation>
    <scope>NUCLEOTIDE SEQUENCE [LARGE SCALE GENOMIC DNA]</scope>
    <source>
        <strain evidence="3 4">MB_m1</strain>
    </source>
</reference>
<dbReference type="GO" id="GO:0030866">
    <property type="term" value="P:cortical actin cytoskeleton organization"/>
    <property type="evidence" value="ECO:0007669"/>
    <property type="project" value="TreeGrafter"/>
</dbReference>
<gene>
    <name evidence="3" type="ORF">MBM_03587</name>
</gene>
<dbReference type="GeneID" id="18759522"/>
<name>K1Y0G1_MARBU</name>
<protein>
    <submittedName>
        <fullName evidence="3">Actin cortical patch protein</fullName>
    </submittedName>
</protein>
<evidence type="ECO:0000313" key="3">
    <source>
        <dbReference type="EMBL" id="EKD18594.1"/>
    </source>
</evidence>
<feature type="transmembrane region" description="Helical" evidence="2">
    <location>
        <begin position="152"/>
        <end position="173"/>
    </location>
</feature>
<dbReference type="EMBL" id="JH921433">
    <property type="protein sequence ID" value="EKD18594.1"/>
    <property type="molecule type" value="Genomic_DNA"/>
</dbReference>
<dbReference type="FunCoup" id="K1Y0G1">
    <property type="interactions" value="85"/>
</dbReference>
<dbReference type="AlphaFoldDB" id="K1Y0G1"/>
<evidence type="ECO:0000313" key="4">
    <source>
        <dbReference type="Proteomes" id="UP000006753"/>
    </source>
</evidence>
<keyword evidence="2" id="KW-0812">Transmembrane</keyword>
<dbReference type="InterPro" id="IPR009571">
    <property type="entry name" value="SUR7/Rim9-like_fungi"/>
</dbReference>
<proteinExistence type="predicted"/>
<dbReference type="PANTHER" id="PTHR36414">
    <property type="entry name" value="PROTEIN SUR7"/>
    <property type="match status" value="1"/>
</dbReference>
<dbReference type="KEGG" id="mbe:MBM_03587"/>
<feature type="transmembrane region" description="Helical" evidence="2">
    <location>
        <begin position="120"/>
        <end position="140"/>
    </location>
</feature>
<dbReference type="HOGENOM" id="CLU_059603_2_0_1"/>
<dbReference type="GO" id="GO:0005938">
    <property type="term" value="C:cell cortex"/>
    <property type="evidence" value="ECO:0007669"/>
    <property type="project" value="TreeGrafter"/>
</dbReference>
<dbReference type="OrthoDB" id="5419460at2759"/>
<feature type="region of interest" description="Disordered" evidence="1">
    <location>
        <begin position="252"/>
        <end position="276"/>
    </location>
</feature>
<dbReference type="Pfam" id="PF06687">
    <property type="entry name" value="SUR7"/>
    <property type="match status" value="1"/>
</dbReference>
<keyword evidence="2" id="KW-0472">Membrane</keyword>
<accession>K1Y0G1</accession>
<dbReference type="InParanoid" id="K1Y0G1"/>
<organism evidence="3 4">
    <name type="scientific">Marssonina brunnea f. sp. multigermtubi (strain MB_m1)</name>
    <name type="common">Marssonina leaf spot fungus</name>
    <dbReference type="NCBI Taxonomy" id="1072389"/>
    <lineage>
        <taxon>Eukaryota</taxon>
        <taxon>Fungi</taxon>
        <taxon>Dikarya</taxon>
        <taxon>Ascomycota</taxon>
        <taxon>Pezizomycotina</taxon>
        <taxon>Leotiomycetes</taxon>
        <taxon>Helotiales</taxon>
        <taxon>Drepanopezizaceae</taxon>
        <taxon>Drepanopeziza</taxon>
    </lineage>
</organism>
<sequence>MAARGIRGAMGTVSLILIAGATLLMLFVVLSGVRDHTPLNKSYFLRADTSSFPGSGRPESYWTFWKTCATPGGSCGATVPAMPFGYAWVGGTEGVPTGLVGKHAKGTTSTFYYYAWRFGWVFYLMGLVSTGLTLLLSVAAPCSRLASGICGASLAISLLWFSVGASLMTATFVKARNEFRGAGISSSIGRYAFGFTWGAWACIFLATIFLFLGCGASTNRKERYSVDDNVRNSTISRTGGPGGSIAFWKRQRHPSKRSTRGSFIDTENQHRVKDEY</sequence>
<evidence type="ECO:0000256" key="2">
    <source>
        <dbReference type="SAM" id="Phobius"/>
    </source>
</evidence>